<proteinExistence type="predicted"/>
<protein>
    <submittedName>
        <fullName evidence="2">Uncharacterized protein</fullName>
    </submittedName>
</protein>
<accession>A0A2G4RDK5</accession>
<feature type="transmembrane region" description="Helical" evidence="1">
    <location>
        <begin position="25"/>
        <end position="42"/>
    </location>
</feature>
<keyword evidence="1" id="KW-0812">Transmembrane</keyword>
<keyword evidence="1" id="KW-1133">Transmembrane helix</keyword>
<dbReference type="EMBL" id="PEBQ01000141">
    <property type="protein sequence ID" value="PHY93815.1"/>
    <property type="molecule type" value="Genomic_DNA"/>
</dbReference>
<keyword evidence="3" id="KW-1185">Reference proteome</keyword>
<comment type="caution">
    <text evidence="2">The sequence shown here is derived from an EMBL/GenBank/DDBJ whole genome shotgun (WGS) entry which is preliminary data.</text>
</comment>
<dbReference type="Proteomes" id="UP000228751">
    <property type="component" value="Unassembled WGS sequence"/>
</dbReference>
<dbReference type="OrthoDB" id="7225828at2"/>
<evidence type="ECO:0000313" key="3">
    <source>
        <dbReference type="Proteomes" id="UP000228751"/>
    </source>
</evidence>
<organism evidence="2 3">
    <name type="scientific">Acetobacter pomorum</name>
    <dbReference type="NCBI Taxonomy" id="65959"/>
    <lineage>
        <taxon>Bacteria</taxon>
        <taxon>Pseudomonadati</taxon>
        <taxon>Pseudomonadota</taxon>
        <taxon>Alphaproteobacteria</taxon>
        <taxon>Acetobacterales</taxon>
        <taxon>Acetobacteraceae</taxon>
        <taxon>Acetobacter</taxon>
    </lineage>
</organism>
<dbReference type="AlphaFoldDB" id="A0A2G4RDK5"/>
<evidence type="ECO:0000256" key="1">
    <source>
        <dbReference type="SAM" id="Phobius"/>
    </source>
</evidence>
<sequence>MCVTGWLAVAHSSSQDSWGMLAFRWVFPVIGAVILLYGIVLLNKPIGNVWENFEASSDDEDADEIVSNMDGR</sequence>
<reference evidence="2 3" key="1">
    <citation type="submission" date="2017-10" db="EMBL/GenBank/DDBJ databases">
        <title>Genomic analysis of the genus Acetobacter.</title>
        <authorList>
            <person name="Kim K.H."/>
            <person name="Chun B.H."/>
            <person name="Son A.R."/>
            <person name="Jeon C.O."/>
        </authorList>
    </citation>
    <scope>NUCLEOTIDE SEQUENCE [LARGE SCALE GENOMIC DNA]</scope>
    <source>
        <strain evidence="2 3">LHT 2458</strain>
    </source>
</reference>
<evidence type="ECO:0000313" key="2">
    <source>
        <dbReference type="EMBL" id="PHY93815.1"/>
    </source>
</evidence>
<gene>
    <name evidence="2" type="ORF">CSR02_09870</name>
</gene>
<keyword evidence="1" id="KW-0472">Membrane</keyword>
<name>A0A2G4RDK5_9PROT</name>